<keyword evidence="9" id="KW-1185">Reference proteome</keyword>
<organism evidence="8 9">
    <name type="scientific">Seiridium cardinale</name>
    <dbReference type="NCBI Taxonomy" id="138064"/>
    <lineage>
        <taxon>Eukaryota</taxon>
        <taxon>Fungi</taxon>
        <taxon>Dikarya</taxon>
        <taxon>Ascomycota</taxon>
        <taxon>Pezizomycotina</taxon>
        <taxon>Sordariomycetes</taxon>
        <taxon>Xylariomycetidae</taxon>
        <taxon>Amphisphaeriales</taxon>
        <taxon>Sporocadaceae</taxon>
        <taxon>Seiridium</taxon>
    </lineage>
</organism>
<reference evidence="8 9" key="1">
    <citation type="submission" date="2024-02" db="EMBL/GenBank/DDBJ databases">
        <title>First draft genome assembly of two strains of Seiridium cardinale.</title>
        <authorList>
            <person name="Emiliani G."/>
            <person name="Scali E."/>
        </authorList>
    </citation>
    <scope>NUCLEOTIDE SEQUENCE [LARGE SCALE GENOMIC DNA]</scope>
    <source>
        <strain evidence="8 9">BM-138-000479</strain>
    </source>
</reference>
<dbReference type="Proteomes" id="UP001465668">
    <property type="component" value="Unassembled WGS sequence"/>
</dbReference>
<dbReference type="InterPro" id="IPR036188">
    <property type="entry name" value="FAD/NAD-bd_sf"/>
</dbReference>
<comment type="pathway">
    <text evidence="2">Secondary metabolite biosynthesis.</text>
</comment>
<keyword evidence="3" id="KW-0285">Flavoprotein</keyword>
<dbReference type="EMBL" id="JARVKM010000002">
    <property type="protein sequence ID" value="KAK9782759.1"/>
    <property type="molecule type" value="Genomic_DNA"/>
</dbReference>
<name>A0ABR2Y7V9_9PEZI</name>
<dbReference type="InterPro" id="IPR002938">
    <property type="entry name" value="FAD-bd"/>
</dbReference>
<comment type="caution">
    <text evidence="8">The sequence shown here is derived from an EMBL/GenBank/DDBJ whole genome shotgun (WGS) entry which is preliminary data.</text>
</comment>
<evidence type="ECO:0000256" key="4">
    <source>
        <dbReference type="ARBA" id="ARBA00022827"/>
    </source>
</evidence>
<evidence type="ECO:0000256" key="6">
    <source>
        <dbReference type="ARBA" id="ARBA00023033"/>
    </source>
</evidence>
<evidence type="ECO:0000256" key="5">
    <source>
        <dbReference type="ARBA" id="ARBA00023002"/>
    </source>
</evidence>
<keyword evidence="4" id="KW-0274">FAD</keyword>
<accession>A0ABR2Y7V9</accession>
<evidence type="ECO:0000256" key="2">
    <source>
        <dbReference type="ARBA" id="ARBA00005179"/>
    </source>
</evidence>
<dbReference type="Gene3D" id="3.50.50.60">
    <property type="entry name" value="FAD/NAD(P)-binding domain"/>
    <property type="match status" value="1"/>
</dbReference>
<keyword evidence="5" id="KW-0560">Oxidoreductase</keyword>
<sequence>MPGLLGKQDFHILIVGAGLTGLILAQALRKLAEENKACDSQVNITFEVFERDPSAFYRGGGWSLTIHWALTDLRNILPPDIMARFEECLVNRDAAAEGNAGTFQYLNLRTKEPVHSWPIPFGMAVRVAREKLLALMMTDLDIQYAKQVSDLAWPDSEHVTVKFADGTAATGKMVVGCDGARSGVRRSLCPTTGHGKRLPVRMVGVRVDYPLEKVAPCLAADPHFFQGGDPDVDAYFWFSFIHMPRSQDVADRATAKATCQMMLSWPHSETDSETEMPATNEARLVRMKELAEPWANPARDLVLSIPSDTEIREIVLEDWPPSTGGWDNHGGRVTLLGDAAHCMTMFRGEAANHGVMDVNFLVKALAGLHQESGDVGSSERLAAAVDKYEEEMISRTYPAALKSRQACVDANHFASVNENSPLVTRRASRD</sequence>
<keyword evidence="6 8" id="KW-0503">Monooxygenase</keyword>
<dbReference type="SUPFAM" id="SSF51905">
    <property type="entry name" value="FAD/NAD(P)-binding domain"/>
    <property type="match status" value="1"/>
</dbReference>
<comment type="cofactor">
    <cofactor evidence="1">
        <name>FAD</name>
        <dbReference type="ChEBI" id="CHEBI:57692"/>
    </cofactor>
</comment>
<evidence type="ECO:0000313" key="8">
    <source>
        <dbReference type="EMBL" id="KAK9782759.1"/>
    </source>
</evidence>
<dbReference type="PANTHER" id="PTHR47178:SF1">
    <property type="entry name" value="FAD-BINDING DOMAIN-CONTAINING PROTEIN-RELATED"/>
    <property type="match status" value="1"/>
</dbReference>
<evidence type="ECO:0000256" key="1">
    <source>
        <dbReference type="ARBA" id="ARBA00001974"/>
    </source>
</evidence>
<evidence type="ECO:0000256" key="3">
    <source>
        <dbReference type="ARBA" id="ARBA00022630"/>
    </source>
</evidence>
<dbReference type="PRINTS" id="PR00420">
    <property type="entry name" value="RNGMNOXGNASE"/>
</dbReference>
<protein>
    <submittedName>
        <fullName evidence="8">FAD-dependent monooxygenase</fullName>
    </submittedName>
</protein>
<feature type="domain" description="FAD-binding" evidence="7">
    <location>
        <begin position="329"/>
        <end position="374"/>
    </location>
</feature>
<evidence type="ECO:0000313" key="9">
    <source>
        <dbReference type="Proteomes" id="UP001465668"/>
    </source>
</evidence>
<dbReference type="PANTHER" id="PTHR47178">
    <property type="entry name" value="MONOOXYGENASE, FAD-BINDING"/>
    <property type="match status" value="1"/>
</dbReference>
<proteinExistence type="predicted"/>
<gene>
    <name evidence="8" type="ORF">SCAR479_01102</name>
</gene>
<dbReference type="Pfam" id="PF01494">
    <property type="entry name" value="FAD_binding_3"/>
    <property type="match status" value="1"/>
</dbReference>
<evidence type="ECO:0000259" key="7">
    <source>
        <dbReference type="Pfam" id="PF01494"/>
    </source>
</evidence>
<dbReference type="GO" id="GO:0004497">
    <property type="term" value="F:monooxygenase activity"/>
    <property type="evidence" value="ECO:0007669"/>
    <property type="project" value="UniProtKB-KW"/>
</dbReference>